<dbReference type="AlphaFoldDB" id="A0AAD1XWB5"/>
<proteinExistence type="predicted"/>
<comment type="caution">
    <text evidence="1">The sequence shown here is derived from an EMBL/GenBank/DDBJ whole genome shotgun (WGS) entry which is preliminary data.</text>
</comment>
<reference evidence="1" key="1">
    <citation type="submission" date="2023-07" db="EMBL/GenBank/DDBJ databases">
        <authorList>
            <consortium name="AG Swart"/>
            <person name="Singh M."/>
            <person name="Singh A."/>
            <person name="Seah K."/>
            <person name="Emmerich C."/>
        </authorList>
    </citation>
    <scope>NUCLEOTIDE SEQUENCE</scope>
    <source>
        <strain evidence="1">DP1</strain>
    </source>
</reference>
<dbReference type="EMBL" id="CAMPGE010022466">
    <property type="protein sequence ID" value="CAI2380501.1"/>
    <property type="molecule type" value="Genomic_DNA"/>
</dbReference>
<organism evidence="1 2">
    <name type="scientific">Euplotes crassus</name>
    <dbReference type="NCBI Taxonomy" id="5936"/>
    <lineage>
        <taxon>Eukaryota</taxon>
        <taxon>Sar</taxon>
        <taxon>Alveolata</taxon>
        <taxon>Ciliophora</taxon>
        <taxon>Intramacronucleata</taxon>
        <taxon>Spirotrichea</taxon>
        <taxon>Hypotrichia</taxon>
        <taxon>Euplotida</taxon>
        <taxon>Euplotidae</taxon>
        <taxon>Moneuplotes</taxon>
    </lineage>
</organism>
<evidence type="ECO:0000313" key="2">
    <source>
        <dbReference type="Proteomes" id="UP001295684"/>
    </source>
</evidence>
<accession>A0AAD1XWB5</accession>
<protein>
    <submittedName>
        <fullName evidence="1">Uncharacterized protein</fullName>
    </submittedName>
</protein>
<sequence>MNSLITSNISGTDLDIWDDQLQLLDEVDCSPQMPNATRQFSNTLRYNKGSTRKADFGQFCSNSIQAEGTINLTKQMEPVKGKLKVCKDAALKYHKKAKSQNYVRSSVLDRTPTVPQKIKPAQLRRISSSNILKSLQRQPEGSI</sequence>
<dbReference type="Proteomes" id="UP001295684">
    <property type="component" value="Unassembled WGS sequence"/>
</dbReference>
<keyword evidence="2" id="KW-1185">Reference proteome</keyword>
<gene>
    <name evidence="1" type="ORF">ECRASSUSDP1_LOCUS21937</name>
</gene>
<evidence type="ECO:0000313" key="1">
    <source>
        <dbReference type="EMBL" id="CAI2380501.1"/>
    </source>
</evidence>
<name>A0AAD1XWB5_EUPCR</name>